<dbReference type="Proteomes" id="UP000265520">
    <property type="component" value="Unassembled WGS sequence"/>
</dbReference>
<organism evidence="1 2">
    <name type="scientific">Trifolium medium</name>
    <dbReference type="NCBI Taxonomy" id="97028"/>
    <lineage>
        <taxon>Eukaryota</taxon>
        <taxon>Viridiplantae</taxon>
        <taxon>Streptophyta</taxon>
        <taxon>Embryophyta</taxon>
        <taxon>Tracheophyta</taxon>
        <taxon>Spermatophyta</taxon>
        <taxon>Magnoliopsida</taxon>
        <taxon>eudicotyledons</taxon>
        <taxon>Gunneridae</taxon>
        <taxon>Pentapetalae</taxon>
        <taxon>rosids</taxon>
        <taxon>fabids</taxon>
        <taxon>Fabales</taxon>
        <taxon>Fabaceae</taxon>
        <taxon>Papilionoideae</taxon>
        <taxon>50 kb inversion clade</taxon>
        <taxon>NPAAA clade</taxon>
        <taxon>Hologalegina</taxon>
        <taxon>IRL clade</taxon>
        <taxon>Trifolieae</taxon>
        <taxon>Trifolium</taxon>
    </lineage>
</organism>
<proteinExistence type="predicted"/>
<name>A0A392RAK1_9FABA</name>
<feature type="non-terminal residue" evidence="1">
    <location>
        <position position="59"/>
    </location>
</feature>
<accession>A0A392RAK1</accession>
<evidence type="ECO:0000313" key="1">
    <source>
        <dbReference type="EMBL" id="MCI32876.1"/>
    </source>
</evidence>
<comment type="caution">
    <text evidence="1">The sequence shown here is derived from an EMBL/GenBank/DDBJ whole genome shotgun (WGS) entry which is preliminary data.</text>
</comment>
<keyword evidence="2" id="KW-1185">Reference proteome</keyword>
<sequence length="59" mass="6333">MCDFGNGIYLAALNHHDLHMPVGTLSDVGFSQSILRYPRNLPPISALLPVKAVTDTAAL</sequence>
<dbReference type="AlphaFoldDB" id="A0A392RAK1"/>
<dbReference type="EMBL" id="LXQA010199531">
    <property type="protein sequence ID" value="MCI32876.1"/>
    <property type="molecule type" value="Genomic_DNA"/>
</dbReference>
<reference evidence="1 2" key="1">
    <citation type="journal article" date="2018" name="Front. Plant Sci.">
        <title>Red Clover (Trifolium pratense) and Zigzag Clover (T. medium) - A Picture of Genomic Similarities and Differences.</title>
        <authorList>
            <person name="Dluhosova J."/>
            <person name="Istvanek J."/>
            <person name="Nedelnik J."/>
            <person name="Repkova J."/>
        </authorList>
    </citation>
    <scope>NUCLEOTIDE SEQUENCE [LARGE SCALE GENOMIC DNA]</scope>
    <source>
        <strain evidence="2">cv. 10/8</strain>
        <tissue evidence="1">Leaf</tissue>
    </source>
</reference>
<evidence type="ECO:0000313" key="2">
    <source>
        <dbReference type="Proteomes" id="UP000265520"/>
    </source>
</evidence>
<protein>
    <submittedName>
        <fullName evidence="1">Uncharacterized protein</fullName>
    </submittedName>
</protein>